<dbReference type="RefSeq" id="WP_094606916.1">
    <property type="nucleotide sequence ID" value="NZ_CP155573.1"/>
</dbReference>
<evidence type="ECO:0000256" key="2">
    <source>
        <dbReference type="ARBA" id="ARBA00010100"/>
    </source>
</evidence>
<keyword evidence="4 8" id="KW-1003">Cell membrane</keyword>
<keyword evidence="3 8" id="KW-0813">Transport</keyword>
<keyword evidence="6 8" id="KW-1133">Transmembrane helix</keyword>
<evidence type="ECO:0000256" key="6">
    <source>
        <dbReference type="ARBA" id="ARBA00022989"/>
    </source>
</evidence>
<comment type="similarity">
    <text evidence="2 8">Belongs to the lactate permease family.</text>
</comment>
<keyword evidence="10" id="KW-1185">Reference proteome</keyword>
<feature type="transmembrane region" description="Helical" evidence="8">
    <location>
        <begin position="501"/>
        <end position="519"/>
    </location>
</feature>
<feature type="transmembrane region" description="Helical" evidence="8">
    <location>
        <begin position="368"/>
        <end position="387"/>
    </location>
</feature>
<gene>
    <name evidence="9" type="primary">glcA_4</name>
    <name evidence="9" type="ORF">SPSIL_047530</name>
</gene>
<evidence type="ECO:0000256" key="1">
    <source>
        <dbReference type="ARBA" id="ARBA00004651"/>
    </source>
</evidence>
<reference evidence="9" key="1">
    <citation type="submission" date="2024-05" db="EMBL/GenBank/DDBJ databases">
        <title>Isolation and characterization of Sporomusa carbonis sp. nov., a carboxydotrophic hydrogenogen in the genus of Sporomusa isolated from a charcoal burning pile.</title>
        <authorList>
            <person name="Boeer T."/>
            <person name="Rosenbaum F."/>
            <person name="Eysell L."/>
            <person name="Mueller V."/>
            <person name="Daniel R."/>
            <person name="Poehlein A."/>
        </authorList>
    </citation>
    <scope>NUCLEOTIDE SEQUENCE [LARGE SCALE GENOMIC DNA]</scope>
    <source>
        <strain evidence="9">DSM 10669</strain>
    </source>
</reference>
<dbReference type="Proteomes" id="UP000216752">
    <property type="component" value="Chromosome"/>
</dbReference>
<proteinExistence type="inferred from homology"/>
<feature type="transmembrane region" description="Helical" evidence="8">
    <location>
        <begin position="235"/>
        <end position="255"/>
    </location>
</feature>
<feature type="transmembrane region" description="Helical" evidence="8">
    <location>
        <begin position="55"/>
        <end position="79"/>
    </location>
</feature>
<organism evidence="9 10">
    <name type="scientific">Sporomusa silvacetica DSM 10669</name>
    <dbReference type="NCBI Taxonomy" id="1123289"/>
    <lineage>
        <taxon>Bacteria</taxon>
        <taxon>Bacillati</taxon>
        <taxon>Bacillota</taxon>
        <taxon>Negativicutes</taxon>
        <taxon>Selenomonadales</taxon>
        <taxon>Sporomusaceae</taxon>
        <taxon>Sporomusa</taxon>
    </lineage>
</organism>
<feature type="transmembrane region" description="Helical" evidence="8">
    <location>
        <begin position="209"/>
        <end position="229"/>
    </location>
</feature>
<feature type="transmembrane region" description="Helical" evidence="8">
    <location>
        <begin position="281"/>
        <end position="301"/>
    </location>
</feature>
<dbReference type="Pfam" id="PF02652">
    <property type="entry name" value="Lactate_perm"/>
    <property type="match status" value="1"/>
</dbReference>
<dbReference type="InterPro" id="IPR003804">
    <property type="entry name" value="Lactate_perm"/>
</dbReference>
<sequence>MELLSFLTLLPIIIIFLLLTWKNVATHTSALIGWVLCMLVGYFFFYTSFELSMRASAAGIIASFPITLMAVTSILQINFMEATGALKRIAVFLKTLAPSDSATQIMTVNLGAGMMLVAAGATPVTVLPPIMVAMGYSKFMAIALPALGFDALCTYSMLGAPLVTYSDFTGVPMNEAAQVFSKYLPVISTLIAFAMMWLVGGLKTMVKGFFPCLLAGLTAGFTAVAIAYIPAFSSGVVLTGIIAGIAVMLVMMLYLKVIGKPIICKDCLTPEELQIEKEMSLITAFSPWIILIVALLIVNFYPPFNKLLFKEFEMAVSVVPGQVIKIRPLWNAYTWVLISTLLSAIFLKPKKKEVQETLNNWLLRAPKPVLSLAVFFMLGLLMNNTGLENVGGVWKNVDPTHNMVSVLALESAELFGSFYPLITAPLGMFGGFVTSSEASALAMFAKYNILTSDMIHVDPRIVTAATGIGAGLASVCSPGKLQNAAYVIDAFGEENKVMKTTFPISIVLVLITAVMCYMLA</sequence>
<dbReference type="PANTHER" id="PTHR30003">
    <property type="entry name" value="L-LACTATE PERMEASE"/>
    <property type="match status" value="1"/>
</dbReference>
<accession>A0ABZ3IS45</accession>
<feature type="transmembrane region" description="Helical" evidence="8">
    <location>
        <begin position="139"/>
        <end position="163"/>
    </location>
</feature>
<comment type="function">
    <text evidence="8">Uptake of L-lactate across the membrane. Can also transport D-lactate and glycolate.</text>
</comment>
<evidence type="ECO:0000256" key="4">
    <source>
        <dbReference type="ARBA" id="ARBA00022475"/>
    </source>
</evidence>
<feature type="transmembrane region" description="Helical" evidence="8">
    <location>
        <begin position="330"/>
        <end position="347"/>
    </location>
</feature>
<evidence type="ECO:0000313" key="9">
    <source>
        <dbReference type="EMBL" id="XFO68530.1"/>
    </source>
</evidence>
<evidence type="ECO:0000313" key="10">
    <source>
        <dbReference type="Proteomes" id="UP000216752"/>
    </source>
</evidence>
<protein>
    <recommendedName>
        <fullName evidence="8">L-lactate permease</fullName>
    </recommendedName>
</protein>
<feature type="transmembrane region" description="Helical" evidence="8">
    <location>
        <begin position="31"/>
        <end position="49"/>
    </location>
</feature>
<dbReference type="PANTHER" id="PTHR30003:SF2">
    <property type="entry name" value="L-LACTATE PERMEASE"/>
    <property type="match status" value="1"/>
</dbReference>
<keyword evidence="7 8" id="KW-0472">Membrane</keyword>
<dbReference type="EMBL" id="CP155573">
    <property type="protein sequence ID" value="XFO68530.1"/>
    <property type="molecule type" value="Genomic_DNA"/>
</dbReference>
<feature type="transmembrane region" description="Helical" evidence="8">
    <location>
        <begin position="6"/>
        <end position="24"/>
    </location>
</feature>
<comment type="subcellular location">
    <subcellularLocation>
        <location evidence="1 8">Cell membrane</location>
        <topology evidence="1 8">Multi-pass membrane protein</topology>
    </subcellularLocation>
</comment>
<evidence type="ECO:0000256" key="7">
    <source>
        <dbReference type="ARBA" id="ARBA00023136"/>
    </source>
</evidence>
<evidence type="ECO:0000256" key="8">
    <source>
        <dbReference type="RuleBase" id="RU365092"/>
    </source>
</evidence>
<keyword evidence="5 8" id="KW-0812">Transmembrane</keyword>
<name>A0ABZ3IS45_9FIRM</name>
<feature type="transmembrane region" description="Helical" evidence="8">
    <location>
        <begin position="183"/>
        <end position="202"/>
    </location>
</feature>
<evidence type="ECO:0000256" key="5">
    <source>
        <dbReference type="ARBA" id="ARBA00022692"/>
    </source>
</evidence>
<evidence type="ECO:0000256" key="3">
    <source>
        <dbReference type="ARBA" id="ARBA00022448"/>
    </source>
</evidence>